<evidence type="ECO:0000259" key="2">
    <source>
        <dbReference type="Pfam" id="PF00586"/>
    </source>
</evidence>
<sequence length="345" mass="38204">MNLDSDSGKNIDSKFFPVGKIEPRFLEDLISSIPEDKRVIVGPQVGEDAAVVDFGANYLVIKTDPITFTSENIGWYVVNINANDLACMGATPRWLLVTLLLPSRTTKELVRDVFDQITSACRKLGISLVGGHAEVTHNLDRTLAVGNMVGEVPRDRLIRSSGAKVGDVIVLSKGIAIEGTHVIYQKKKEELEKRLPAAMLRKIRDLIYEPGISVVKEALLASQRVKIHSMHDPTEGGLKSGLWELAHASRVGVRVEKEKIAVLEETKKVCELYELDPLGLLASGSLILTLDRKEAERLSRIYTQRGIRHSIIGEITPPEEGMKIIQKGQEFELVVDNKDEISKLL</sequence>
<dbReference type="Pfam" id="PF02769">
    <property type="entry name" value="AIRS_C"/>
    <property type="match status" value="1"/>
</dbReference>
<dbReference type="SUPFAM" id="SSF56042">
    <property type="entry name" value="PurM C-terminal domain-like"/>
    <property type="match status" value="1"/>
</dbReference>
<dbReference type="Pfam" id="PF00586">
    <property type="entry name" value="AIRS"/>
    <property type="match status" value="1"/>
</dbReference>
<evidence type="ECO:0000256" key="1">
    <source>
        <dbReference type="ARBA" id="ARBA00006243"/>
    </source>
</evidence>
<dbReference type="AlphaFoldDB" id="A0A523QIQ6"/>
<accession>A0A523QIQ6</accession>
<dbReference type="EMBL" id="SOKU01000213">
    <property type="protein sequence ID" value="TES85449.1"/>
    <property type="molecule type" value="Genomic_DNA"/>
</dbReference>
<dbReference type="Gene3D" id="3.30.1330.10">
    <property type="entry name" value="PurM-like, N-terminal domain"/>
    <property type="match status" value="1"/>
</dbReference>
<gene>
    <name evidence="4" type="ORF">E3J95_04395</name>
</gene>
<dbReference type="Proteomes" id="UP000320781">
    <property type="component" value="Unassembled WGS sequence"/>
</dbReference>
<dbReference type="InterPro" id="IPR010918">
    <property type="entry name" value="PurM-like_C_dom"/>
</dbReference>
<dbReference type="PANTHER" id="PTHR30303:SF4">
    <property type="entry name" value="HYDROGENASE EXPRESSION_FORMATION PROTEIN HYPE"/>
    <property type="match status" value="1"/>
</dbReference>
<protein>
    <submittedName>
        <fullName evidence="4">Hydrogenase expression/formation protein</fullName>
    </submittedName>
</protein>
<feature type="domain" description="PurM-like C-terminal" evidence="3">
    <location>
        <begin position="164"/>
        <end position="319"/>
    </location>
</feature>
<comment type="caution">
    <text evidence="4">The sequence shown here is derived from an EMBL/GenBank/DDBJ whole genome shotgun (WGS) entry which is preliminary data.</text>
</comment>
<dbReference type="SUPFAM" id="SSF55326">
    <property type="entry name" value="PurM N-terminal domain-like"/>
    <property type="match status" value="1"/>
</dbReference>
<dbReference type="InterPro" id="IPR016188">
    <property type="entry name" value="PurM-like_N"/>
</dbReference>
<dbReference type="CDD" id="cd06061">
    <property type="entry name" value="PurM-like1"/>
    <property type="match status" value="1"/>
</dbReference>
<comment type="similarity">
    <text evidence="1">Belongs to the HypE family.</text>
</comment>
<evidence type="ECO:0000313" key="5">
    <source>
        <dbReference type="Proteomes" id="UP000320781"/>
    </source>
</evidence>
<dbReference type="PIRSF" id="PIRSF005644">
    <property type="entry name" value="Hdrgns_mtr_HypE"/>
    <property type="match status" value="1"/>
</dbReference>
<organism evidence="4 5">
    <name type="scientific">Aerophobetes bacterium</name>
    <dbReference type="NCBI Taxonomy" id="2030807"/>
    <lineage>
        <taxon>Bacteria</taxon>
        <taxon>Candidatus Aerophobota</taxon>
    </lineage>
</organism>
<reference evidence="4 5" key="1">
    <citation type="submission" date="2019-03" db="EMBL/GenBank/DDBJ databases">
        <title>Metabolic potential of uncultured bacteria and archaea associated with petroleum seepage in deep-sea sediments.</title>
        <authorList>
            <person name="Dong X."/>
            <person name="Hubert C."/>
        </authorList>
    </citation>
    <scope>NUCLEOTIDE SEQUENCE [LARGE SCALE GENOMIC DNA]</scope>
    <source>
        <strain evidence="4">E44_bin92</strain>
    </source>
</reference>
<dbReference type="PANTHER" id="PTHR30303">
    <property type="entry name" value="HYDROGENASE ISOENZYMES FORMATION PROTEIN HYPE"/>
    <property type="match status" value="1"/>
</dbReference>
<evidence type="ECO:0000313" key="4">
    <source>
        <dbReference type="EMBL" id="TES85449.1"/>
    </source>
</evidence>
<proteinExistence type="inferred from homology"/>
<dbReference type="Gene3D" id="3.90.650.10">
    <property type="entry name" value="PurM-like C-terminal domain"/>
    <property type="match status" value="1"/>
</dbReference>
<dbReference type="InterPro" id="IPR036921">
    <property type="entry name" value="PurM-like_N_sf"/>
</dbReference>
<dbReference type="GO" id="GO:0051604">
    <property type="term" value="P:protein maturation"/>
    <property type="evidence" value="ECO:0007669"/>
    <property type="project" value="TreeGrafter"/>
</dbReference>
<feature type="domain" description="PurM-like N-terminal" evidence="2">
    <location>
        <begin position="46"/>
        <end position="151"/>
    </location>
</feature>
<name>A0A523QIQ6_UNCAE</name>
<dbReference type="InterPro" id="IPR011854">
    <property type="entry name" value="HypE"/>
</dbReference>
<dbReference type="InterPro" id="IPR036676">
    <property type="entry name" value="PurM-like_C_sf"/>
</dbReference>
<evidence type="ECO:0000259" key="3">
    <source>
        <dbReference type="Pfam" id="PF02769"/>
    </source>
</evidence>